<evidence type="ECO:0000256" key="3">
    <source>
        <dbReference type="ARBA" id="ARBA00022448"/>
    </source>
</evidence>
<reference evidence="9" key="1">
    <citation type="submission" date="2019-03" db="EMBL/GenBank/DDBJ databases">
        <title>Lake Tanganyika Metagenome-Assembled Genomes (MAGs).</title>
        <authorList>
            <person name="Tran P."/>
        </authorList>
    </citation>
    <scope>NUCLEOTIDE SEQUENCE</scope>
    <source>
        <strain evidence="9">K_DeepCast_65m_m2_066</strain>
    </source>
</reference>
<feature type="transmembrane region" description="Helical" evidence="8">
    <location>
        <begin position="100"/>
        <end position="117"/>
    </location>
</feature>
<feature type="transmembrane region" description="Helical" evidence="8">
    <location>
        <begin position="66"/>
        <end position="88"/>
    </location>
</feature>
<name>A0A938B249_UNCTE</name>
<dbReference type="Proteomes" id="UP000712673">
    <property type="component" value="Unassembled WGS sequence"/>
</dbReference>
<evidence type="ECO:0000256" key="1">
    <source>
        <dbReference type="ARBA" id="ARBA00004651"/>
    </source>
</evidence>
<evidence type="ECO:0000256" key="6">
    <source>
        <dbReference type="ARBA" id="ARBA00022989"/>
    </source>
</evidence>
<evidence type="ECO:0000256" key="8">
    <source>
        <dbReference type="RuleBase" id="RU363041"/>
    </source>
</evidence>
<dbReference type="EMBL" id="VGLS01000023">
    <property type="protein sequence ID" value="MBM3222478.1"/>
    <property type="molecule type" value="Genomic_DNA"/>
</dbReference>
<dbReference type="PANTHER" id="PTHR30269">
    <property type="entry name" value="TRANSMEMBRANE PROTEIN YFCA"/>
    <property type="match status" value="1"/>
</dbReference>
<evidence type="ECO:0000256" key="4">
    <source>
        <dbReference type="ARBA" id="ARBA00022475"/>
    </source>
</evidence>
<proteinExistence type="inferred from homology"/>
<evidence type="ECO:0000313" key="9">
    <source>
        <dbReference type="EMBL" id="MBM3222478.1"/>
    </source>
</evidence>
<evidence type="ECO:0000313" key="10">
    <source>
        <dbReference type="Proteomes" id="UP000712673"/>
    </source>
</evidence>
<keyword evidence="4 8" id="KW-1003">Cell membrane</keyword>
<dbReference type="InterPro" id="IPR002781">
    <property type="entry name" value="TM_pro_TauE-like"/>
</dbReference>
<comment type="similarity">
    <text evidence="2 8">Belongs to the 4-toluene sulfonate uptake permease (TSUP) (TC 2.A.102) family.</text>
</comment>
<dbReference type="AlphaFoldDB" id="A0A938B249"/>
<organism evidence="9 10">
    <name type="scientific">Tectimicrobiota bacterium</name>
    <dbReference type="NCBI Taxonomy" id="2528274"/>
    <lineage>
        <taxon>Bacteria</taxon>
        <taxon>Pseudomonadati</taxon>
        <taxon>Nitrospinota/Tectimicrobiota group</taxon>
        <taxon>Candidatus Tectimicrobiota</taxon>
    </lineage>
</organism>
<feature type="transmembrane region" description="Helical" evidence="8">
    <location>
        <begin position="191"/>
        <end position="214"/>
    </location>
</feature>
<keyword evidence="7 8" id="KW-0472">Membrane</keyword>
<accession>A0A938B249</accession>
<feature type="transmembrane region" description="Helical" evidence="8">
    <location>
        <begin position="6"/>
        <end position="30"/>
    </location>
</feature>
<dbReference type="Pfam" id="PF01925">
    <property type="entry name" value="TauE"/>
    <property type="match status" value="1"/>
</dbReference>
<dbReference type="InterPro" id="IPR052017">
    <property type="entry name" value="TSUP"/>
</dbReference>
<keyword evidence="6 8" id="KW-1133">Transmembrane helix</keyword>
<comment type="subcellular location">
    <subcellularLocation>
        <location evidence="1 8">Cell membrane</location>
        <topology evidence="1 8">Multi-pass membrane protein</topology>
    </subcellularLocation>
</comment>
<dbReference type="GO" id="GO:0005886">
    <property type="term" value="C:plasma membrane"/>
    <property type="evidence" value="ECO:0007669"/>
    <property type="project" value="UniProtKB-SubCell"/>
</dbReference>
<feature type="transmembrane region" description="Helical" evidence="8">
    <location>
        <begin position="221"/>
        <end position="238"/>
    </location>
</feature>
<evidence type="ECO:0000256" key="5">
    <source>
        <dbReference type="ARBA" id="ARBA00022692"/>
    </source>
</evidence>
<evidence type="ECO:0000256" key="2">
    <source>
        <dbReference type="ARBA" id="ARBA00009142"/>
    </source>
</evidence>
<sequence>MELEWIAGAMILALASFVFGLAGFGIGVMAQAFLPLFMPPTVSVPLVAIYGAVFALVMAIQMRRYTVWRCVLQLFLGALLGVPLGVWSLTNLPPQMLRRVLGLVLVGLVFSEFYGVYPKSLTGRYWSYGAGFISGLLGGAVGVTGPPVALYAATQPWKPPVMKATLQNFLLANQGFILFSCWWSGLVTPPVLWRAVSFALPAIAGVALGIYCFYRVDYLRFRRIIFMLLGVMGAILCLRG</sequence>
<protein>
    <recommendedName>
        <fullName evidence="8">Probable membrane transporter protein</fullName>
    </recommendedName>
</protein>
<comment type="caution">
    <text evidence="9">The sequence shown here is derived from an EMBL/GenBank/DDBJ whole genome shotgun (WGS) entry which is preliminary data.</text>
</comment>
<dbReference type="PANTHER" id="PTHR30269:SF37">
    <property type="entry name" value="MEMBRANE TRANSPORTER PROTEIN"/>
    <property type="match status" value="1"/>
</dbReference>
<feature type="transmembrane region" description="Helical" evidence="8">
    <location>
        <begin position="42"/>
        <end position="60"/>
    </location>
</feature>
<gene>
    <name evidence="9" type="ORF">FJZ47_01550</name>
</gene>
<keyword evidence="5 8" id="KW-0812">Transmembrane</keyword>
<feature type="transmembrane region" description="Helical" evidence="8">
    <location>
        <begin position="129"/>
        <end position="153"/>
    </location>
</feature>
<evidence type="ECO:0000256" key="7">
    <source>
        <dbReference type="ARBA" id="ARBA00023136"/>
    </source>
</evidence>
<keyword evidence="3" id="KW-0813">Transport</keyword>